<protein>
    <submittedName>
        <fullName evidence="1">Uncharacterized protein</fullName>
    </submittedName>
</protein>
<name>A0A8E2F2J0_9PEZI</name>
<evidence type="ECO:0000313" key="1">
    <source>
        <dbReference type="EMBL" id="OCL09264.1"/>
    </source>
</evidence>
<dbReference type="AlphaFoldDB" id="A0A8E2F2J0"/>
<dbReference type="OrthoDB" id="3758478at2759"/>
<reference evidence="1 2" key="1">
    <citation type="journal article" date="2016" name="Nat. Commun.">
        <title>Ectomycorrhizal ecology is imprinted in the genome of the dominant symbiotic fungus Cenococcum geophilum.</title>
        <authorList>
            <consortium name="DOE Joint Genome Institute"/>
            <person name="Peter M."/>
            <person name="Kohler A."/>
            <person name="Ohm R.A."/>
            <person name="Kuo A."/>
            <person name="Krutzmann J."/>
            <person name="Morin E."/>
            <person name="Arend M."/>
            <person name="Barry K.W."/>
            <person name="Binder M."/>
            <person name="Choi C."/>
            <person name="Clum A."/>
            <person name="Copeland A."/>
            <person name="Grisel N."/>
            <person name="Haridas S."/>
            <person name="Kipfer T."/>
            <person name="LaButti K."/>
            <person name="Lindquist E."/>
            <person name="Lipzen A."/>
            <person name="Maire R."/>
            <person name="Meier B."/>
            <person name="Mihaltcheva S."/>
            <person name="Molinier V."/>
            <person name="Murat C."/>
            <person name="Poggeler S."/>
            <person name="Quandt C.A."/>
            <person name="Sperisen C."/>
            <person name="Tritt A."/>
            <person name="Tisserant E."/>
            <person name="Crous P.W."/>
            <person name="Henrissat B."/>
            <person name="Nehls U."/>
            <person name="Egli S."/>
            <person name="Spatafora J.W."/>
            <person name="Grigoriev I.V."/>
            <person name="Martin F.M."/>
        </authorList>
    </citation>
    <scope>NUCLEOTIDE SEQUENCE [LARGE SCALE GENOMIC DNA]</scope>
    <source>
        <strain evidence="1 2">CBS 207.34</strain>
    </source>
</reference>
<keyword evidence="2" id="KW-1185">Reference proteome</keyword>
<sequence>MWEGRIVYRQIRGMPMLQSARQPLSTYIARLLNNSRAFFVGGCDVGSEANPFHQLNLKVYQLGIHGTQLGDVRRIPVRLPLVRHEPRLRDGTYHWPRQPARSRGDSTALCVNARAVKTPMSAGATYYLFFEPSVSRSAVRNTLRWVAQFASSALFDAAVNEASDAVLNPLVNKRLFLLNFTLRGHIRSYGGLHGENTPDGRRDGFAGGLDDGGDIVQIVFNQLNDGRFGGEFLRAVRVGITGHGEKCGVGRNRYIAVNGYRAQSLKFLFEDPLALFGPIFLNAKVADMKIPVAIQHRKGIETGYDRSICSSLERARIVKVSDPHSRRVPAGHADRTIHADKMVYAILDSYRTICLDSLFESVAENFTHRVLSRFLDMLKRDKKAFTSHAAQIYLIFTSFDVEP</sequence>
<evidence type="ECO:0000313" key="2">
    <source>
        <dbReference type="Proteomes" id="UP000250140"/>
    </source>
</evidence>
<accession>A0A8E2F2J0</accession>
<dbReference type="EMBL" id="KV749472">
    <property type="protein sequence ID" value="OCL09264.1"/>
    <property type="molecule type" value="Genomic_DNA"/>
</dbReference>
<organism evidence="1 2">
    <name type="scientific">Glonium stellatum</name>
    <dbReference type="NCBI Taxonomy" id="574774"/>
    <lineage>
        <taxon>Eukaryota</taxon>
        <taxon>Fungi</taxon>
        <taxon>Dikarya</taxon>
        <taxon>Ascomycota</taxon>
        <taxon>Pezizomycotina</taxon>
        <taxon>Dothideomycetes</taxon>
        <taxon>Pleosporomycetidae</taxon>
        <taxon>Gloniales</taxon>
        <taxon>Gloniaceae</taxon>
        <taxon>Glonium</taxon>
    </lineage>
</organism>
<gene>
    <name evidence="1" type="ORF">AOQ84DRAFT_363388</name>
</gene>
<proteinExistence type="predicted"/>
<dbReference type="Proteomes" id="UP000250140">
    <property type="component" value="Unassembled WGS sequence"/>
</dbReference>